<dbReference type="PANTHER" id="PTHR33067:SF9">
    <property type="entry name" value="RNA-DIRECTED DNA POLYMERASE"/>
    <property type="match status" value="1"/>
</dbReference>
<evidence type="ECO:0000313" key="1">
    <source>
        <dbReference type="EMBL" id="VVA39081.1"/>
    </source>
</evidence>
<feature type="non-terminal residue" evidence="1">
    <location>
        <position position="1"/>
    </location>
</feature>
<dbReference type="Proteomes" id="UP000327085">
    <property type="component" value="Chromosome 4"/>
</dbReference>
<dbReference type="InParanoid" id="A0A5E4GHP3"/>
<dbReference type="InterPro" id="IPR021109">
    <property type="entry name" value="Peptidase_aspartic_dom_sf"/>
</dbReference>
<sequence length="144" mass="16345">VDNLYLPTDFVVLDMDEDLQPPIILGRPFMATTRTLIDVEAGTLTLWVQDQFVVFNLFETAKRSAEQQERMLIDMVDNMPPKLELKPLPEHLKYAYLGPAETLPVMVAADLTPTKKDKLLRVFRKYQDALGWTIADIKGISPAV</sequence>
<dbReference type="PANTHER" id="PTHR33067">
    <property type="entry name" value="RNA-DIRECTED DNA POLYMERASE-RELATED"/>
    <property type="match status" value="1"/>
</dbReference>
<protein>
    <submittedName>
        <fullName evidence="1">PREDICTED: LOW QUALITY PROTEIN</fullName>
    </submittedName>
</protein>
<feature type="non-terminal residue" evidence="1">
    <location>
        <position position="144"/>
    </location>
</feature>
<dbReference type="Gramene" id="VVA39081">
    <property type="protein sequence ID" value="VVA39081"/>
    <property type="gene ID" value="Prudul26B018832"/>
</dbReference>
<dbReference type="Gene3D" id="2.40.70.10">
    <property type="entry name" value="Acid Proteases"/>
    <property type="match status" value="1"/>
</dbReference>
<dbReference type="EMBL" id="CABIKO010000735">
    <property type="protein sequence ID" value="VVA39081.1"/>
    <property type="molecule type" value="Genomic_DNA"/>
</dbReference>
<accession>A0A5E4GHP3</accession>
<gene>
    <name evidence="1" type="ORF">ALMOND_2B018832</name>
</gene>
<dbReference type="AlphaFoldDB" id="A0A5E4GHP3"/>
<proteinExistence type="predicted"/>
<reference evidence="2" key="1">
    <citation type="journal article" date="2020" name="Plant J.">
        <title>Transposons played a major role in the diversification between the closely related almond and peach genomes: results from the almond genome sequence.</title>
        <authorList>
            <person name="Alioto T."/>
            <person name="Alexiou K.G."/>
            <person name="Bardil A."/>
            <person name="Barteri F."/>
            <person name="Castanera R."/>
            <person name="Cruz F."/>
            <person name="Dhingra A."/>
            <person name="Duval H."/>
            <person name="Fernandez I Marti A."/>
            <person name="Frias L."/>
            <person name="Galan B."/>
            <person name="Garcia J.L."/>
            <person name="Howad W."/>
            <person name="Gomez-Garrido J."/>
            <person name="Gut M."/>
            <person name="Julca I."/>
            <person name="Morata J."/>
            <person name="Puigdomenech P."/>
            <person name="Ribeca P."/>
            <person name="Rubio Cabetas M.J."/>
            <person name="Vlasova A."/>
            <person name="Wirthensohn M."/>
            <person name="Garcia-Mas J."/>
            <person name="Gabaldon T."/>
            <person name="Casacuberta J.M."/>
            <person name="Arus P."/>
        </authorList>
    </citation>
    <scope>NUCLEOTIDE SEQUENCE [LARGE SCALE GENOMIC DNA]</scope>
    <source>
        <strain evidence="2">cv. Texas</strain>
    </source>
</reference>
<evidence type="ECO:0000313" key="2">
    <source>
        <dbReference type="Proteomes" id="UP000327085"/>
    </source>
</evidence>
<organism evidence="1 2">
    <name type="scientific">Prunus dulcis</name>
    <name type="common">Almond</name>
    <name type="synonym">Amygdalus dulcis</name>
    <dbReference type="NCBI Taxonomy" id="3755"/>
    <lineage>
        <taxon>Eukaryota</taxon>
        <taxon>Viridiplantae</taxon>
        <taxon>Streptophyta</taxon>
        <taxon>Embryophyta</taxon>
        <taxon>Tracheophyta</taxon>
        <taxon>Spermatophyta</taxon>
        <taxon>Magnoliopsida</taxon>
        <taxon>eudicotyledons</taxon>
        <taxon>Gunneridae</taxon>
        <taxon>Pentapetalae</taxon>
        <taxon>rosids</taxon>
        <taxon>fabids</taxon>
        <taxon>Rosales</taxon>
        <taxon>Rosaceae</taxon>
        <taxon>Amygdaloideae</taxon>
        <taxon>Amygdaleae</taxon>
        <taxon>Prunus</taxon>
    </lineage>
</organism>
<name>A0A5E4GHP3_PRUDU</name>